<comment type="subcellular location">
    <subcellularLocation>
        <location evidence="14">Golgi apparatus membrane</location>
        <topology evidence="14">Single-pass type II membrane protein</topology>
    </subcellularLocation>
    <subcellularLocation>
        <location evidence="1">Membrane</location>
        <topology evidence="1">Single-pass type II membrane protein</topology>
    </subcellularLocation>
</comment>
<dbReference type="PANTHER" id="PTHR10896:SF51">
    <property type="entry name" value="GALACTOSYLGALACTOSYLXYLOSYLPROTEIN 3-BETA-GLUCURONOSYLTRANSFERASE S"/>
    <property type="match status" value="1"/>
</dbReference>
<keyword evidence="14" id="KW-0333">Golgi apparatus</keyword>
<keyword evidence="9 13" id="KW-0325">Glycoprotein</keyword>
<keyword evidence="4 14" id="KW-0808">Transferase</keyword>
<dbReference type="GO" id="GO:0046872">
    <property type="term" value="F:metal ion binding"/>
    <property type="evidence" value="ECO:0007669"/>
    <property type="project" value="UniProtKB-KW"/>
</dbReference>
<comment type="catalytic activity">
    <reaction evidence="10 14">
        <text>3-O-(beta-D-galactosyl-(1-&gt;3)-beta-D-galactosyl-(1-&gt;4)-beta-D-xylosyl)-L-seryl-[protein] + UDP-alpha-D-glucuronate = 3-O-(beta-D-GlcA-(1-&gt;3)-beta-D-Gal-(1-&gt;3)-beta-D-Gal-(1-&gt;4)-beta-D-Xyl)-L-seryl-[protein] + UDP + H(+)</text>
        <dbReference type="Rhea" id="RHEA:24168"/>
        <dbReference type="Rhea" id="RHEA-COMP:12571"/>
        <dbReference type="Rhea" id="RHEA-COMP:12573"/>
        <dbReference type="ChEBI" id="CHEBI:15378"/>
        <dbReference type="ChEBI" id="CHEBI:58052"/>
        <dbReference type="ChEBI" id="CHEBI:58223"/>
        <dbReference type="ChEBI" id="CHEBI:132090"/>
        <dbReference type="ChEBI" id="CHEBI:132093"/>
        <dbReference type="EC" id="2.4.1.135"/>
    </reaction>
</comment>
<evidence type="ECO:0000256" key="14">
    <source>
        <dbReference type="RuleBase" id="RU363127"/>
    </source>
</evidence>
<dbReference type="GO" id="GO:0015018">
    <property type="term" value="F:galactosylgalactosylxylosylprotein 3-beta-glucuronosyltransferase activity"/>
    <property type="evidence" value="ECO:0007669"/>
    <property type="project" value="UniProtKB-UniRule"/>
</dbReference>
<dbReference type="EC" id="2.4.1.135" evidence="3 14"/>
<evidence type="ECO:0000256" key="10">
    <source>
        <dbReference type="ARBA" id="ARBA00047979"/>
    </source>
</evidence>
<reference evidence="17" key="2">
    <citation type="submission" date="2025-08" db="UniProtKB">
        <authorList>
            <consortium name="RefSeq"/>
        </authorList>
    </citation>
    <scope>IDENTIFICATION</scope>
    <source>
        <strain evidence="17">14028-0561.14</strain>
        <tissue evidence="17">Whole fly</tissue>
    </source>
</reference>
<evidence type="ECO:0000256" key="2">
    <source>
        <dbReference type="ARBA" id="ARBA00007706"/>
    </source>
</evidence>
<keyword evidence="12 14" id="KW-0479">Metal-binding</keyword>
<feature type="active site" description="Proton donor/acceptor" evidence="11">
    <location>
        <position position="462"/>
    </location>
</feature>
<evidence type="ECO:0000256" key="13">
    <source>
        <dbReference type="PIRSR" id="PIRSR605027-6"/>
    </source>
</evidence>
<feature type="region of interest" description="Disordered" evidence="15">
    <location>
        <begin position="1"/>
        <end position="43"/>
    </location>
</feature>
<keyword evidence="12 14" id="KW-0464">Manganese</keyword>
<comment type="pathway">
    <text evidence="14">Protein modification; protein glycosylation.</text>
</comment>
<evidence type="ECO:0000313" key="17">
    <source>
        <dbReference type="RefSeq" id="XP_017025964.2"/>
    </source>
</evidence>
<keyword evidence="5 14" id="KW-0812">Transmembrane</keyword>
<evidence type="ECO:0000256" key="1">
    <source>
        <dbReference type="ARBA" id="ARBA00004606"/>
    </source>
</evidence>
<dbReference type="CDD" id="cd00218">
    <property type="entry name" value="GlcAT-I"/>
    <property type="match status" value="1"/>
</dbReference>
<dbReference type="GO" id="GO:0000139">
    <property type="term" value="C:Golgi membrane"/>
    <property type="evidence" value="ECO:0007669"/>
    <property type="project" value="UniProtKB-SubCell"/>
</dbReference>
<comment type="similarity">
    <text evidence="2 14">Belongs to the glycosyltransferase 43 family.</text>
</comment>
<gene>
    <name evidence="17" type="primary">GlcAT-S</name>
</gene>
<evidence type="ECO:0000256" key="8">
    <source>
        <dbReference type="ARBA" id="ARBA00023136"/>
    </source>
</evidence>
<protein>
    <recommendedName>
        <fullName evidence="3 14">Galactosylgalactosylxylosylprotein 3-beta-glucuronosyltransferase</fullName>
        <ecNumber evidence="3 14">2.4.1.135</ecNumber>
    </recommendedName>
</protein>
<sequence>MSSAHYQALEPQTSDEDNEDIEQRRPKQQQHHHYHLRNHSGSTTTACSLATPVMARKGRRRCLLPLVGGVLFFIAFCYLTLSVDTRLALGLGGGSDDSDDEGSHNDLGKLMTRPSSTENWHLEEKSPLEVPWSAAAEFPSEKKLPSSVEFYPDGGLPLEDELSFDNEMLFKMFSENGSSSEEKFPSVKEWPSDEMLNSENELPLDTEFPSNKELSYDELNDTRLSRFKIRRKGFPEIYRNNFRPLNETVHICSESYEDRRQFMQDKPNSEYGQLPVIYFVTPTYPRREQIPELTRLAHTLLHVPRLHWLVADDQQKCNDFIDTLLNRFGIPFTHMVSPMPAKFRFADPAPRGVANRRAALRWLRQHNLTNGVLYFGDDDNTYDLRLFSEIRKTQRVSMFPVGLIADYAISGPVVRKGKVVAFLDSWVAGRRWPVDMAGFAVSLEYMAQYPNVNMPYKPGYEEDLFLRSINVRMDEIEPRGNNCTEVLVWHTQTKSKKLGVVRLESKYLDDRSNLGALLRNLELMGVATITESESRTAQISKNGKAKPHSVILS</sequence>
<feature type="compositionally biased region" description="Basic residues" evidence="15">
    <location>
        <begin position="26"/>
        <end position="38"/>
    </location>
</feature>
<feature type="region of interest" description="Disordered" evidence="15">
    <location>
        <begin position="534"/>
        <end position="553"/>
    </location>
</feature>
<comment type="cofactor">
    <cofactor evidence="12 14">
        <name>Mn(2+)</name>
        <dbReference type="ChEBI" id="CHEBI:29035"/>
    </cofactor>
</comment>
<dbReference type="RefSeq" id="XP_017025964.2">
    <property type="nucleotide sequence ID" value="XM_017170475.2"/>
</dbReference>
<organism evidence="16 17">
    <name type="scientific">Drosophila kikkawai</name>
    <name type="common">Fruit fly</name>
    <dbReference type="NCBI Taxonomy" id="30033"/>
    <lineage>
        <taxon>Eukaryota</taxon>
        <taxon>Metazoa</taxon>
        <taxon>Ecdysozoa</taxon>
        <taxon>Arthropoda</taxon>
        <taxon>Hexapoda</taxon>
        <taxon>Insecta</taxon>
        <taxon>Pterygota</taxon>
        <taxon>Neoptera</taxon>
        <taxon>Endopterygota</taxon>
        <taxon>Diptera</taxon>
        <taxon>Brachycera</taxon>
        <taxon>Muscomorpha</taxon>
        <taxon>Ephydroidea</taxon>
        <taxon>Drosophilidae</taxon>
        <taxon>Drosophila</taxon>
        <taxon>Sophophora</taxon>
    </lineage>
</organism>
<dbReference type="UniPathway" id="UPA00378"/>
<evidence type="ECO:0000256" key="9">
    <source>
        <dbReference type="ARBA" id="ARBA00023180"/>
    </source>
</evidence>
<evidence type="ECO:0000313" key="16">
    <source>
        <dbReference type="Proteomes" id="UP001652661"/>
    </source>
</evidence>
<name>A0A6P4IR65_DROKI</name>
<evidence type="ECO:0000256" key="7">
    <source>
        <dbReference type="ARBA" id="ARBA00022989"/>
    </source>
</evidence>
<dbReference type="InterPro" id="IPR029044">
    <property type="entry name" value="Nucleotide-diphossugar_trans"/>
</dbReference>
<feature type="region of interest" description="Disordered" evidence="15">
    <location>
        <begin position="93"/>
        <end position="113"/>
    </location>
</feature>
<reference evidence="16" key="1">
    <citation type="submission" date="2025-05" db="UniProtKB">
        <authorList>
            <consortium name="RefSeq"/>
        </authorList>
    </citation>
    <scope>NUCLEOTIDE SEQUENCE [LARGE SCALE GENOMIC DNA]</scope>
    <source>
        <strain evidence="16">14028-0561.14</strain>
    </source>
</reference>
<evidence type="ECO:0000256" key="11">
    <source>
        <dbReference type="PIRSR" id="PIRSR605027-1"/>
    </source>
</evidence>
<dbReference type="SUPFAM" id="SSF53448">
    <property type="entry name" value="Nucleotide-diphospho-sugar transferases"/>
    <property type="match status" value="1"/>
</dbReference>
<keyword evidence="16" id="KW-1185">Reference proteome</keyword>
<dbReference type="InterPro" id="IPR005027">
    <property type="entry name" value="Glyco_trans_43"/>
</dbReference>
<proteinExistence type="inferred from homology"/>
<evidence type="ECO:0000256" key="12">
    <source>
        <dbReference type="PIRSR" id="PIRSR605027-3"/>
    </source>
</evidence>
<feature type="binding site" evidence="12">
    <location>
        <position position="379"/>
    </location>
    <ligand>
        <name>Mn(2+)</name>
        <dbReference type="ChEBI" id="CHEBI:29035"/>
    </ligand>
</feature>
<dbReference type="Proteomes" id="UP001652661">
    <property type="component" value="Chromosome 2L"/>
</dbReference>
<evidence type="ECO:0000256" key="5">
    <source>
        <dbReference type="ARBA" id="ARBA00022692"/>
    </source>
</evidence>
<keyword evidence="7 14" id="KW-1133">Transmembrane helix</keyword>
<dbReference type="GO" id="GO:0005975">
    <property type="term" value="P:carbohydrate metabolic process"/>
    <property type="evidence" value="ECO:0007669"/>
    <property type="project" value="TreeGrafter"/>
</dbReference>
<dbReference type="Pfam" id="PF03360">
    <property type="entry name" value="Glyco_transf_43"/>
    <property type="match status" value="1"/>
</dbReference>
<evidence type="ECO:0000256" key="4">
    <source>
        <dbReference type="ARBA" id="ARBA00022679"/>
    </source>
</evidence>
<dbReference type="GO" id="GO:0050650">
    <property type="term" value="P:chondroitin sulfate proteoglycan biosynthetic process"/>
    <property type="evidence" value="ECO:0007669"/>
    <property type="project" value="TreeGrafter"/>
</dbReference>
<evidence type="ECO:0000256" key="15">
    <source>
        <dbReference type="SAM" id="MobiDB-lite"/>
    </source>
</evidence>
<dbReference type="AlphaFoldDB" id="A0A6P4IR65"/>
<feature type="glycosylation site" description="N-linked (GlcNAc...) asparagine" evidence="13">
    <location>
        <position position="482"/>
    </location>
</feature>
<feature type="transmembrane region" description="Helical" evidence="14">
    <location>
        <begin position="62"/>
        <end position="81"/>
    </location>
</feature>
<evidence type="ECO:0000256" key="3">
    <source>
        <dbReference type="ARBA" id="ARBA00012641"/>
    </source>
</evidence>
<accession>A0A6P4IR65</accession>
<dbReference type="OrthoDB" id="675023at2759"/>
<dbReference type="Gene3D" id="3.90.550.10">
    <property type="entry name" value="Spore Coat Polysaccharide Biosynthesis Protein SpsA, Chain A"/>
    <property type="match status" value="1"/>
</dbReference>
<keyword evidence="8 14" id="KW-0472">Membrane</keyword>
<keyword evidence="6 14" id="KW-0735">Signal-anchor</keyword>
<dbReference type="GeneID" id="108077219"/>
<dbReference type="PANTHER" id="PTHR10896">
    <property type="entry name" value="GALACTOSYLGALACTOSYLXYLOSYLPROTEIN 3-BETA-GLUCURONOSYLTRANSFERASE BETA-1,3-GLUCURONYLTRANSFERASE"/>
    <property type="match status" value="1"/>
</dbReference>
<evidence type="ECO:0000256" key="6">
    <source>
        <dbReference type="ARBA" id="ARBA00022968"/>
    </source>
</evidence>